<keyword evidence="2 9" id="KW-0813">Transport</keyword>
<evidence type="ECO:0000256" key="3">
    <source>
        <dbReference type="ARBA" id="ARBA00022475"/>
    </source>
</evidence>
<evidence type="ECO:0000313" key="11">
    <source>
        <dbReference type="EMBL" id="MFC7182474.1"/>
    </source>
</evidence>
<evidence type="ECO:0000256" key="10">
    <source>
        <dbReference type="SAM" id="MobiDB-lite"/>
    </source>
</evidence>
<dbReference type="RefSeq" id="WP_345704674.1">
    <property type="nucleotide sequence ID" value="NZ_BAABKV010000001.1"/>
</dbReference>
<feature type="region of interest" description="Disordered" evidence="10">
    <location>
        <begin position="49"/>
        <end position="70"/>
    </location>
</feature>
<evidence type="ECO:0000256" key="6">
    <source>
        <dbReference type="ARBA" id="ARBA00022989"/>
    </source>
</evidence>
<dbReference type="HAMAP" id="MF_00236">
    <property type="entry name" value="TatA_E"/>
    <property type="match status" value="1"/>
</dbReference>
<evidence type="ECO:0000256" key="8">
    <source>
        <dbReference type="ARBA" id="ARBA00023136"/>
    </source>
</evidence>
<proteinExistence type="inferred from homology"/>
<keyword evidence="6 9" id="KW-1133">Transmembrane helix</keyword>
<dbReference type="Proteomes" id="UP001596435">
    <property type="component" value="Unassembled WGS sequence"/>
</dbReference>
<keyword evidence="12" id="KW-1185">Reference proteome</keyword>
<evidence type="ECO:0000256" key="9">
    <source>
        <dbReference type="HAMAP-Rule" id="MF_00236"/>
    </source>
</evidence>
<keyword evidence="4 9" id="KW-0812">Transmembrane</keyword>
<dbReference type="PANTHER" id="PTHR42982:SF8">
    <property type="entry name" value="SEC-INDEPENDENT PROTEIN TRANSLOCASE PROTEIN TATA"/>
    <property type="match status" value="1"/>
</dbReference>
<reference evidence="12" key="1">
    <citation type="journal article" date="2019" name="Int. J. Syst. Evol. Microbiol.">
        <title>The Global Catalogue of Microorganisms (GCM) 10K type strain sequencing project: providing services to taxonomists for standard genome sequencing and annotation.</title>
        <authorList>
            <consortium name="The Broad Institute Genomics Platform"/>
            <consortium name="The Broad Institute Genome Sequencing Center for Infectious Disease"/>
            <person name="Wu L."/>
            <person name="Ma J."/>
        </authorList>
    </citation>
    <scope>NUCLEOTIDE SEQUENCE [LARGE SCALE GENOMIC DNA]</scope>
    <source>
        <strain evidence="12">CGMCC 1.12859</strain>
    </source>
</reference>
<dbReference type="NCBIfam" id="NF001854">
    <property type="entry name" value="PRK00575.1"/>
    <property type="match status" value="1"/>
</dbReference>
<dbReference type="InterPro" id="IPR003369">
    <property type="entry name" value="TatA/B/E"/>
</dbReference>
<keyword evidence="8 9" id="KW-0472">Membrane</keyword>
<gene>
    <name evidence="9 11" type="primary">tatA</name>
    <name evidence="11" type="ORF">ACFQMG_23265</name>
</gene>
<dbReference type="InterPro" id="IPR006312">
    <property type="entry name" value="TatA/E"/>
</dbReference>
<organism evidence="11 12">
    <name type="scientific">Kitasatospora paranensis</name>
    <dbReference type="NCBI Taxonomy" id="258053"/>
    <lineage>
        <taxon>Bacteria</taxon>
        <taxon>Bacillati</taxon>
        <taxon>Actinomycetota</taxon>
        <taxon>Actinomycetes</taxon>
        <taxon>Kitasatosporales</taxon>
        <taxon>Streptomycetaceae</taxon>
        <taxon>Kitasatospora</taxon>
    </lineage>
</organism>
<keyword evidence="5 9" id="KW-0653">Protein transport</keyword>
<dbReference type="Pfam" id="PF02416">
    <property type="entry name" value="TatA_B_E"/>
    <property type="match status" value="1"/>
</dbReference>
<comment type="caution">
    <text evidence="11">The sequence shown here is derived from an EMBL/GenBank/DDBJ whole genome shotgun (WGS) entry which is preliminary data.</text>
</comment>
<name>A0ABW2G2D0_9ACTN</name>
<dbReference type="PANTHER" id="PTHR42982">
    <property type="entry name" value="SEC-INDEPENDENT PROTEIN TRANSLOCASE PROTEIN TATA"/>
    <property type="match status" value="1"/>
</dbReference>
<comment type="function">
    <text evidence="9">Part of the twin-arginine translocation (Tat) system that transports large folded proteins containing a characteristic twin-arginine motif in their signal peptide across membranes. TatA could form the protein-conducting channel of the Tat system.</text>
</comment>
<comment type="subunit">
    <text evidence="9">The Tat system comprises two distinct complexes: a TatABC complex, containing multiple copies of TatA, TatB and TatC subunits, and a separate TatA complex, containing only TatA subunits. Substrates initially bind to the TatABC complex, which probably triggers association of the separate TatA complex to form the active translocon.</text>
</comment>
<sequence length="70" mass="7678">MFRNGLEPWHVLLVIAVVVLLFGAKRLPEIARSVGRSLRILKAETAALREDGTPAEESGEDEQGRPSAPR</sequence>
<evidence type="ECO:0000313" key="12">
    <source>
        <dbReference type="Proteomes" id="UP001596435"/>
    </source>
</evidence>
<dbReference type="EMBL" id="JBHTAJ010000047">
    <property type="protein sequence ID" value="MFC7182474.1"/>
    <property type="molecule type" value="Genomic_DNA"/>
</dbReference>
<comment type="subcellular location">
    <subcellularLocation>
        <location evidence="1 9">Cell membrane</location>
        <topology evidence="1 9">Single-pass membrane protein</topology>
    </subcellularLocation>
</comment>
<evidence type="ECO:0000256" key="1">
    <source>
        <dbReference type="ARBA" id="ARBA00004162"/>
    </source>
</evidence>
<evidence type="ECO:0000256" key="5">
    <source>
        <dbReference type="ARBA" id="ARBA00022927"/>
    </source>
</evidence>
<comment type="similarity">
    <text evidence="9">Belongs to the TatA/E family.</text>
</comment>
<dbReference type="NCBIfam" id="TIGR01411">
    <property type="entry name" value="tatAE"/>
    <property type="match status" value="1"/>
</dbReference>
<evidence type="ECO:0000256" key="2">
    <source>
        <dbReference type="ARBA" id="ARBA00022448"/>
    </source>
</evidence>
<keyword evidence="3 9" id="KW-1003">Cell membrane</keyword>
<accession>A0ABW2G2D0</accession>
<protein>
    <recommendedName>
        <fullName evidence="9">Sec-independent protein translocase protein TatA</fullName>
    </recommendedName>
</protein>
<keyword evidence="7 9" id="KW-0811">Translocation</keyword>
<dbReference type="Gene3D" id="1.20.5.3310">
    <property type="match status" value="1"/>
</dbReference>
<evidence type="ECO:0000256" key="4">
    <source>
        <dbReference type="ARBA" id="ARBA00022692"/>
    </source>
</evidence>
<evidence type="ECO:0000256" key="7">
    <source>
        <dbReference type="ARBA" id="ARBA00023010"/>
    </source>
</evidence>